<dbReference type="AlphaFoldDB" id="A0A0F9BP56"/>
<comment type="caution">
    <text evidence="1">The sequence shown here is derived from an EMBL/GenBank/DDBJ whole genome shotgun (WGS) entry which is preliminary data.</text>
</comment>
<organism evidence="1">
    <name type="scientific">marine sediment metagenome</name>
    <dbReference type="NCBI Taxonomy" id="412755"/>
    <lineage>
        <taxon>unclassified sequences</taxon>
        <taxon>metagenomes</taxon>
        <taxon>ecological metagenomes</taxon>
    </lineage>
</organism>
<dbReference type="EMBL" id="LAZR01036899">
    <property type="protein sequence ID" value="KKL23645.1"/>
    <property type="molecule type" value="Genomic_DNA"/>
</dbReference>
<protein>
    <submittedName>
        <fullName evidence="1">Uncharacterized protein</fullName>
    </submittedName>
</protein>
<accession>A0A0F9BP56</accession>
<gene>
    <name evidence="1" type="ORF">LCGC14_2423320</name>
</gene>
<name>A0A0F9BP56_9ZZZZ</name>
<evidence type="ECO:0000313" key="1">
    <source>
        <dbReference type="EMBL" id="KKL23645.1"/>
    </source>
</evidence>
<reference evidence="1" key="1">
    <citation type="journal article" date="2015" name="Nature">
        <title>Complex archaea that bridge the gap between prokaryotes and eukaryotes.</title>
        <authorList>
            <person name="Spang A."/>
            <person name="Saw J.H."/>
            <person name="Jorgensen S.L."/>
            <person name="Zaremba-Niedzwiedzka K."/>
            <person name="Martijn J."/>
            <person name="Lind A.E."/>
            <person name="van Eijk R."/>
            <person name="Schleper C."/>
            <person name="Guy L."/>
            <person name="Ettema T.J."/>
        </authorList>
    </citation>
    <scope>NUCLEOTIDE SEQUENCE</scope>
</reference>
<feature type="non-terminal residue" evidence="1">
    <location>
        <position position="1"/>
    </location>
</feature>
<proteinExistence type="predicted"/>
<sequence>VRKKQRTDYFKRSIPDFFMANYWKDLNENGTPEVVEIVGYLGGNKRDFNRGENVSFWVQNFTRNSESPLEFKIYNPKGEEIYSETFQEGKEGNSTIIPHIEGFSSDYFEDKGTYLASYSIDGKFKESVQFNIH</sequence>